<keyword evidence="1" id="KW-0812">Transmembrane</keyword>
<evidence type="ECO:0008006" key="4">
    <source>
        <dbReference type="Google" id="ProtNLM"/>
    </source>
</evidence>
<reference evidence="2 3" key="1">
    <citation type="submission" date="2019-03" db="EMBL/GenBank/DDBJ databases">
        <title>Genomic Encyclopedia of Type Strains, Phase IV (KMG-IV): sequencing the most valuable type-strain genomes for metagenomic binning, comparative biology and taxonomic classification.</title>
        <authorList>
            <person name="Goeker M."/>
        </authorList>
    </citation>
    <scope>NUCLEOTIDE SEQUENCE [LARGE SCALE GENOMIC DNA]</scope>
    <source>
        <strain evidence="2 3">DSM 100013</strain>
    </source>
</reference>
<proteinExistence type="predicted"/>
<protein>
    <recommendedName>
        <fullName evidence="4">Zn-finger containing protein</fullName>
    </recommendedName>
</protein>
<accession>A0A4R2TI40</accession>
<dbReference type="Proteomes" id="UP000295504">
    <property type="component" value="Unassembled WGS sequence"/>
</dbReference>
<sequence>MDWLRKFMIGRYGQDQLSIFLFVISIVLTLSGQFTGISLLIILGYVPIFIGFYRMFSKDIQKRRMENYKFSIFISPLYSKLTQVKNRIEGSKTHKYFKCQQCNTTLRVHKNKGKIVVTCPKCKGKFTKTT</sequence>
<gene>
    <name evidence="2" type="ORF">EDD79_101058</name>
</gene>
<dbReference type="AlphaFoldDB" id="A0A4R2TI40"/>
<evidence type="ECO:0000313" key="2">
    <source>
        <dbReference type="EMBL" id="TCQ03270.1"/>
    </source>
</evidence>
<feature type="transmembrane region" description="Helical" evidence="1">
    <location>
        <begin position="12"/>
        <end position="31"/>
    </location>
</feature>
<evidence type="ECO:0000313" key="3">
    <source>
        <dbReference type="Proteomes" id="UP000295504"/>
    </source>
</evidence>
<dbReference type="RefSeq" id="WP_132848091.1">
    <property type="nucleotide sequence ID" value="NZ_CP058648.1"/>
</dbReference>
<dbReference type="OrthoDB" id="3174166at2"/>
<dbReference type="EMBL" id="SLYC01000010">
    <property type="protein sequence ID" value="TCQ03270.1"/>
    <property type="molecule type" value="Genomic_DNA"/>
</dbReference>
<keyword evidence="1" id="KW-0472">Membrane</keyword>
<comment type="caution">
    <text evidence="2">The sequence shown here is derived from an EMBL/GenBank/DDBJ whole genome shotgun (WGS) entry which is preliminary data.</text>
</comment>
<keyword evidence="1" id="KW-1133">Transmembrane helix</keyword>
<keyword evidence="3" id="KW-1185">Reference proteome</keyword>
<organism evidence="2 3">
    <name type="scientific">Serpentinicella alkaliphila</name>
    <dbReference type="NCBI Taxonomy" id="1734049"/>
    <lineage>
        <taxon>Bacteria</taxon>
        <taxon>Bacillati</taxon>
        <taxon>Bacillota</taxon>
        <taxon>Clostridia</taxon>
        <taxon>Peptostreptococcales</taxon>
        <taxon>Natronincolaceae</taxon>
        <taxon>Serpentinicella</taxon>
    </lineage>
</organism>
<name>A0A4R2TI40_9FIRM</name>
<evidence type="ECO:0000256" key="1">
    <source>
        <dbReference type="SAM" id="Phobius"/>
    </source>
</evidence>
<feature type="transmembrane region" description="Helical" evidence="1">
    <location>
        <begin position="37"/>
        <end position="56"/>
    </location>
</feature>